<dbReference type="Gene3D" id="3.30.30.10">
    <property type="entry name" value="Knottin, scorpion toxin-like"/>
    <property type="match status" value="1"/>
</dbReference>
<dbReference type="AlphaFoldDB" id="A4PHP7"/>
<protein>
    <submittedName>
        <fullName evidence="3">Defensin-like protein</fullName>
    </submittedName>
</protein>
<organism evidence="3">
    <name type="scientific">Ipomoea trifida</name>
    <name type="common">Morning glory</name>
    <dbReference type="NCBI Taxonomy" id="35884"/>
    <lineage>
        <taxon>Eukaryota</taxon>
        <taxon>Viridiplantae</taxon>
        <taxon>Streptophyta</taxon>
        <taxon>Embryophyta</taxon>
        <taxon>Tracheophyta</taxon>
        <taxon>Spermatophyta</taxon>
        <taxon>Magnoliopsida</taxon>
        <taxon>eudicotyledons</taxon>
        <taxon>Gunneridae</taxon>
        <taxon>Pentapetalae</taxon>
        <taxon>asterids</taxon>
        <taxon>lamiids</taxon>
        <taxon>Solanales</taxon>
        <taxon>Convolvulaceae</taxon>
        <taxon>Ipomoeeae</taxon>
        <taxon>Ipomoea</taxon>
    </lineage>
</organism>
<gene>
    <name evidence="3" type="primary">S1AB2</name>
</gene>
<feature type="chain" id="PRO_5002672430" evidence="1">
    <location>
        <begin position="25"/>
        <end position="76"/>
    </location>
</feature>
<dbReference type="SUPFAM" id="SSF57095">
    <property type="entry name" value="Scorpion toxin-like"/>
    <property type="match status" value="1"/>
</dbReference>
<dbReference type="InterPro" id="IPR036574">
    <property type="entry name" value="Scorpion_toxin-like_sf"/>
</dbReference>
<reference evidence="3" key="1">
    <citation type="journal article" date="2007" name="Sex. Plant Reprod.">
        <title>Expression of stigma- and anther-specific genes located in the S locus region of Ipomoea trifida.</title>
        <authorList>
            <person name="Rahman M.H."/>
            <person name="Uchiyama M."/>
            <person name="Kuno M."/>
            <person name="Hirashima N."/>
            <person name="Suwabe K."/>
            <person name="Tsuchiya T."/>
            <person name="Kagaya Y."/>
            <person name="Kobayashi I."/>
            <person name="Kakeda K."/>
            <person name="Kowyama Y."/>
        </authorList>
    </citation>
    <scope>NUCLEOTIDE SEQUENCE</scope>
    <source>
        <strain evidence="3">S1 homozygote</strain>
        <tissue evidence="3">Anther</tissue>
    </source>
</reference>
<evidence type="ECO:0000259" key="2">
    <source>
        <dbReference type="Pfam" id="PF00304"/>
    </source>
</evidence>
<name>A4PHP7_IPOTF</name>
<dbReference type="InterPro" id="IPR003614">
    <property type="entry name" value="Knottins"/>
</dbReference>
<evidence type="ECO:0000256" key="1">
    <source>
        <dbReference type="SAM" id="SignalP"/>
    </source>
</evidence>
<feature type="domain" description="Knottins-like" evidence="2">
    <location>
        <begin position="34"/>
        <end position="71"/>
    </location>
</feature>
<evidence type="ECO:0000313" key="3">
    <source>
        <dbReference type="EMBL" id="BAF52542.1"/>
    </source>
</evidence>
<sequence>MECLIKLFAIIFLLLALLYFAAEASGVCGREKILSERFKGRCFWDRMCETACLIEKYNSGKCVSSKCCCEFKPSKK</sequence>
<dbReference type="EMBL" id="AB288074">
    <property type="protein sequence ID" value="BAF52542.1"/>
    <property type="molecule type" value="mRNA"/>
</dbReference>
<feature type="signal peptide" evidence="1">
    <location>
        <begin position="1"/>
        <end position="24"/>
    </location>
</feature>
<accession>A4PHP7</accession>
<keyword evidence="1" id="KW-0732">Signal</keyword>
<proteinExistence type="evidence at transcript level"/>
<dbReference type="Pfam" id="PF00304">
    <property type="entry name" value="Gamma-thionin"/>
    <property type="match status" value="1"/>
</dbReference>